<reference evidence="7" key="1">
    <citation type="submission" date="2021-06" db="EMBL/GenBank/DDBJ databases">
        <title>Comparative genomics, transcriptomics and evolutionary studies reveal genomic signatures of adaptation to plant cell wall in hemibiotrophic fungi.</title>
        <authorList>
            <consortium name="DOE Joint Genome Institute"/>
            <person name="Baroncelli R."/>
            <person name="Diaz J.F."/>
            <person name="Benocci T."/>
            <person name="Peng M."/>
            <person name="Battaglia E."/>
            <person name="Haridas S."/>
            <person name="Andreopoulos W."/>
            <person name="Labutti K."/>
            <person name="Pangilinan J."/>
            <person name="Floch G.L."/>
            <person name="Makela M.R."/>
            <person name="Henrissat B."/>
            <person name="Grigoriev I.V."/>
            <person name="Crouch J.A."/>
            <person name="De Vries R.P."/>
            <person name="Sukno S.A."/>
            <person name="Thon M.R."/>
        </authorList>
    </citation>
    <scope>NUCLEOTIDE SEQUENCE</scope>
    <source>
        <strain evidence="7">CBS 125086</strain>
    </source>
</reference>
<comment type="similarity">
    <text evidence="2">Belongs to the mitochondrion-specific ribosomal protein mL49 family.</text>
</comment>
<dbReference type="PANTHER" id="PTHR13477">
    <property type="entry name" value="MITOCHONDRIAL 39S RIBOSOMAL PROTEIN L49"/>
    <property type="match status" value="1"/>
</dbReference>
<dbReference type="Proteomes" id="UP001230504">
    <property type="component" value="Unassembled WGS sequence"/>
</dbReference>
<comment type="subcellular location">
    <subcellularLocation>
        <location evidence="1">Mitochondrion</location>
    </subcellularLocation>
</comment>
<dbReference type="RefSeq" id="XP_060411074.1">
    <property type="nucleotide sequence ID" value="XM_060558521.1"/>
</dbReference>
<evidence type="ECO:0000256" key="6">
    <source>
        <dbReference type="ARBA" id="ARBA00035191"/>
    </source>
</evidence>
<dbReference type="GO" id="GO:0003735">
    <property type="term" value="F:structural constituent of ribosome"/>
    <property type="evidence" value="ECO:0007669"/>
    <property type="project" value="InterPro"/>
</dbReference>
<evidence type="ECO:0000256" key="1">
    <source>
        <dbReference type="ARBA" id="ARBA00004173"/>
    </source>
</evidence>
<keyword evidence="8" id="KW-1185">Reference proteome</keyword>
<keyword evidence="4" id="KW-0496">Mitochondrion</keyword>
<evidence type="ECO:0000313" key="7">
    <source>
        <dbReference type="EMBL" id="KAK1579996.1"/>
    </source>
</evidence>
<organism evidence="7 8">
    <name type="scientific">Colletotrichum navitas</name>
    <dbReference type="NCBI Taxonomy" id="681940"/>
    <lineage>
        <taxon>Eukaryota</taxon>
        <taxon>Fungi</taxon>
        <taxon>Dikarya</taxon>
        <taxon>Ascomycota</taxon>
        <taxon>Pezizomycotina</taxon>
        <taxon>Sordariomycetes</taxon>
        <taxon>Hypocreomycetidae</taxon>
        <taxon>Glomerellales</taxon>
        <taxon>Glomerellaceae</taxon>
        <taxon>Colletotrichum</taxon>
        <taxon>Colletotrichum graminicola species complex</taxon>
    </lineage>
</organism>
<dbReference type="InterPro" id="IPR007740">
    <property type="entry name" value="Ribosomal_mL49"/>
</dbReference>
<dbReference type="AlphaFoldDB" id="A0AAD8V1I1"/>
<evidence type="ECO:0000313" key="8">
    <source>
        <dbReference type="Proteomes" id="UP001230504"/>
    </source>
</evidence>
<keyword evidence="3" id="KW-0689">Ribosomal protein</keyword>
<dbReference type="GO" id="GO:0005762">
    <property type="term" value="C:mitochondrial large ribosomal subunit"/>
    <property type="evidence" value="ECO:0007669"/>
    <property type="project" value="TreeGrafter"/>
</dbReference>
<protein>
    <recommendedName>
        <fullName evidence="6">Large ribosomal subunit protein mL49</fullName>
    </recommendedName>
</protein>
<dbReference type="GeneID" id="85442761"/>
<gene>
    <name evidence="7" type="ORF">LY79DRAFT_563013</name>
</gene>
<comment type="caution">
    <text evidence="7">The sequence shown here is derived from an EMBL/GenBank/DDBJ whole genome shotgun (WGS) entry which is preliminary data.</text>
</comment>
<accession>A0AAD8V1I1</accession>
<dbReference type="PANTHER" id="PTHR13477:SF0">
    <property type="entry name" value="LARGE RIBOSOMAL SUBUNIT PROTEIN ML49"/>
    <property type="match status" value="1"/>
</dbReference>
<dbReference type="GO" id="GO:0006412">
    <property type="term" value="P:translation"/>
    <property type="evidence" value="ECO:0007669"/>
    <property type="project" value="InterPro"/>
</dbReference>
<evidence type="ECO:0000256" key="4">
    <source>
        <dbReference type="ARBA" id="ARBA00023128"/>
    </source>
</evidence>
<keyword evidence="5" id="KW-0687">Ribonucleoprotein</keyword>
<sequence>MRSALTSAAAVARPSTLSSLLRPTRTSAFFPSIRLSSTDAAAAAAASASTTTTATQTSAARPYIIGLTAGNQYPVYARTKAAGSSKFTLVKKIEGNKKAFAQDLSREAGFPADEVKLNPVTGHVQIKGFHVEKVKAWLNSTLGTAAPVAKASTSATSA</sequence>
<evidence type="ECO:0000256" key="5">
    <source>
        <dbReference type="ARBA" id="ARBA00023274"/>
    </source>
</evidence>
<dbReference type="Gene3D" id="3.30.780.10">
    <property type="entry name" value="SUI1-like domain"/>
    <property type="match status" value="1"/>
</dbReference>
<dbReference type="EMBL" id="JAHLJV010000060">
    <property type="protein sequence ID" value="KAK1579996.1"/>
    <property type="molecule type" value="Genomic_DNA"/>
</dbReference>
<name>A0AAD8V1I1_9PEZI</name>
<evidence type="ECO:0000256" key="3">
    <source>
        <dbReference type="ARBA" id="ARBA00022980"/>
    </source>
</evidence>
<evidence type="ECO:0000256" key="2">
    <source>
        <dbReference type="ARBA" id="ARBA00005677"/>
    </source>
</evidence>
<proteinExistence type="inferred from homology"/>
<dbReference type="Pfam" id="PF05046">
    <property type="entry name" value="Img2"/>
    <property type="match status" value="1"/>
</dbReference>